<gene>
    <name evidence="9" type="ORF">C7B82_00215</name>
</gene>
<evidence type="ECO:0000259" key="8">
    <source>
        <dbReference type="Pfam" id="PF01850"/>
    </source>
</evidence>
<dbReference type="EMBL" id="PVWK01000003">
    <property type="protein sequence ID" value="PSB35753.1"/>
    <property type="molecule type" value="Genomic_DNA"/>
</dbReference>
<dbReference type="GO" id="GO:0004518">
    <property type="term" value="F:nuclease activity"/>
    <property type="evidence" value="ECO:0007669"/>
    <property type="project" value="UniProtKB-KW"/>
</dbReference>
<dbReference type="PANTHER" id="PTHR33653:SF1">
    <property type="entry name" value="RIBONUCLEASE VAPC2"/>
    <property type="match status" value="1"/>
</dbReference>
<dbReference type="PANTHER" id="PTHR33653">
    <property type="entry name" value="RIBONUCLEASE VAPC2"/>
    <property type="match status" value="1"/>
</dbReference>
<comment type="cofactor">
    <cofactor evidence="1">
        <name>Mg(2+)</name>
        <dbReference type="ChEBI" id="CHEBI:18420"/>
    </cofactor>
</comment>
<dbReference type="Pfam" id="PF01850">
    <property type="entry name" value="PIN"/>
    <property type="match status" value="1"/>
</dbReference>
<keyword evidence="10" id="KW-1185">Reference proteome</keyword>
<evidence type="ECO:0000256" key="6">
    <source>
        <dbReference type="ARBA" id="ARBA00022842"/>
    </source>
</evidence>
<evidence type="ECO:0000256" key="2">
    <source>
        <dbReference type="ARBA" id="ARBA00022649"/>
    </source>
</evidence>
<feature type="domain" description="PIN" evidence="8">
    <location>
        <begin position="5"/>
        <end position="117"/>
    </location>
</feature>
<dbReference type="InterPro" id="IPR050556">
    <property type="entry name" value="Type_II_TA_system_RNase"/>
</dbReference>
<proteinExistence type="inferred from homology"/>
<evidence type="ECO:0000256" key="5">
    <source>
        <dbReference type="ARBA" id="ARBA00022801"/>
    </source>
</evidence>
<reference evidence="9 10" key="2">
    <citation type="submission" date="2018-03" db="EMBL/GenBank/DDBJ databases">
        <title>The ancient ancestry and fast evolution of plastids.</title>
        <authorList>
            <person name="Moore K.R."/>
            <person name="Magnabosco C."/>
            <person name="Momper L."/>
            <person name="Gold D.A."/>
            <person name="Bosak T."/>
            <person name="Fournier G.P."/>
        </authorList>
    </citation>
    <scope>NUCLEOTIDE SEQUENCE [LARGE SCALE GENOMIC DNA]</scope>
    <source>
        <strain evidence="9 10">ULC18</strain>
    </source>
</reference>
<protein>
    <submittedName>
        <fullName evidence="9">VapC toxin family PIN domain ribonuclease</fullName>
    </submittedName>
</protein>
<evidence type="ECO:0000256" key="3">
    <source>
        <dbReference type="ARBA" id="ARBA00022722"/>
    </source>
</evidence>
<evidence type="ECO:0000256" key="1">
    <source>
        <dbReference type="ARBA" id="ARBA00001946"/>
    </source>
</evidence>
<dbReference type="SUPFAM" id="SSF88723">
    <property type="entry name" value="PIN domain-like"/>
    <property type="match status" value="1"/>
</dbReference>
<evidence type="ECO:0000256" key="4">
    <source>
        <dbReference type="ARBA" id="ARBA00022723"/>
    </source>
</evidence>
<evidence type="ECO:0000313" key="9">
    <source>
        <dbReference type="EMBL" id="PSB35753.1"/>
    </source>
</evidence>
<keyword evidence="2" id="KW-1277">Toxin-antitoxin system</keyword>
<dbReference type="GO" id="GO:0016787">
    <property type="term" value="F:hydrolase activity"/>
    <property type="evidence" value="ECO:0007669"/>
    <property type="project" value="UniProtKB-KW"/>
</dbReference>
<dbReference type="GO" id="GO:0046872">
    <property type="term" value="F:metal ion binding"/>
    <property type="evidence" value="ECO:0007669"/>
    <property type="project" value="UniProtKB-KW"/>
</dbReference>
<dbReference type="AlphaFoldDB" id="A0A2T1EST2"/>
<comment type="caution">
    <text evidence="9">The sequence shown here is derived from an EMBL/GenBank/DDBJ whole genome shotgun (WGS) entry which is preliminary data.</text>
</comment>
<keyword evidence="4" id="KW-0479">Metal-binding</keyword>
<dbReference type="Gene3D" id="3.40.50.1010">
    <property type="entry name" value="5'-nuclease"/>
    <property type="match status" value="1"/>
</dbReference>
<dbReference type="InterPro" id="IPR002716">
    <property type="entry name" value="PIN_dom"/>
</dbReference>
<comment type="similarity">
    <text evidence="7">Belongs to the PINc/VapC protein family.</text>
</comment>
<sequence>MDKALLDTDILSEVLKGINLQVLARANAYLEEHGCYTLSVITVMEIVRGWHRLQRDDRIQRFLATLPTAEVLAVDTSVATLAGRLYADLQCSGQLIGVADSIIAATALQNDITLVTRANAHVT</sequence>
<accession>A0A2T1EST2</accession>
<name>A0A2T1EST2_9CYAN</name>
<organism evidence="9 10">
    <name type="scientific">Stenomitos frigidus ULC18</name>
    <dbReference type="NCBI Taxonomy" id="2107698"/>
    <lineage>
        <taxon>Bacteria</taxon>
        <taxon>Bacillati</taxon>
        <taxon>Cyanobacteriota</taxon>
        <taxon>Cyanophyceae</taxon>
        <taxon>Leptolyngbyales</taxon>
        <taxon>Leptolyngbyaceae</taxon>
        <taxon>Stenomitos</taxon>
    </lineage>
</organism>
<keyword evidence="3" id="KW-0540">Nuclease</keyword>
<dbReference type="Proteomes" id="UP000239576">
    <property type="component" value="Unassembled WGS sequence"/>
</dbReference>
<dbReference type="OrthoDB" id="9815354at2"/>
<dbReference type="RefSeq" id="WP_106254306.1">
    <property type="nucleotide sequence ID" value="NZ_CAWNSW010000008.1"/>
</dbReference>
<keyword evidence="6" id="KW-0460">Magnesium</keyword>
<evidence type="ECO:0000313" key="10">
    <source>
        <dbReference type="Proteomes" id="UP000239576"/>
    </source>
</evidence>
<keyword evidence="5" id="KW-0378">Hydrolase</keyword>
<reference evidence="10" key="1">
    <citation type="submission" date="2018-02" db="EMBL/GenBank/DDBJ databases">
        <authorList>
            <person name="Moore K."/>
            <person name="Momper L."/>
        </authorList>
    </citation>
    <scope>NUCLEOTIDE SEQUENCE [LARGE SCALE GENOMIC DNA]</scope>
    <source>
        <strain evidence="10">ULC18</strain>
    </source>
</reference>
<evidence type="ECO:0000256" key="7">
    <source>
        <dbReference type="ARBA" id="ARBA00038093"/>
    </source>
</evidence>
<dbReference type="InterPro" id="IPR029060">
    <property type="entry name" value="PIN-like_dom_sf"/>
</dbReference>